<comment type="caution">
    <text evidence="2">The sequence shown here is derived from an EMBL/GenBank/DDBJ whole genome shotgun (WGS) entry which is preliminary data.</text>
</comment>
<proteinExistence type="predicted"/>
<reference evidence="2 3" key="1">
    <citation type="journal article" date="2014" name="Genome Biol. Evol.">
        <title>The genome of the myxosporean Thelohanellus kitauei shows adaptations to nutrient acquisition within its fish host.</title>
        <authorList>
            <person name="Yang Y."/>
            <person name="Xiong J."/>
            <person name="Zhou Z."/>
            <person name="Huo F."/>
            <person name="Miao W."/>
            <person name="Ran C."/>
            <person name="Liu Y."/>
            <person name="Zhang J."/>
            <person name="Feng J."/>
            <person name="Wang M."/>
            <person name="Wang M."/>
            <person name="Wang L."/>
            <person name="Yao B."/>
        </authorList>
    </citation>
    <scope>NUCLEOTIDE SEQUENCE [LARGE SCALE GENOMIC DNA]</scope>
    <source>
        <strain evidence="2">Wuqing</strain>
    </source>
</reference>
<dbReference type="Proteomes" id="UP000031668">
    <property type="component" value="Unassembled WGS sequence"/>
</dbReference>
<feature type="region of interest" description="Disordered" evidence="1">
    <location>
        <begin position="62"/>
        <end position="87"/>
    </location>
</feature>
<dbReference type="EMBL" id="JWZT01000640">
    <property type="protein sequence ID" value="KII73857.1"/>
    <property type="molecule type" value="Genomic_DNA"/>
</dbReference>
<gene>
    <name evidence="2" type="ORF">RF11_08229</name>
</gene>
<evidence type="ECO:0000313" key="3">
    <source>
        <dbReference type="Proteomes" id="UP000031668"/>
    </source>
</evidence>
<dbReference type="AlphaFoldDB" id="A0A0C2NIJ6"/>
<evidence type="ECO:0000256" key="1">
    <source>
        <dbReference type="SAM" id="MobiDB-lite"/>
    </source>
</evidence>
<protein>
    <submittedName>
        <fullName evidence="2">Uncharacterized protein</fullName>
    </submittedName>
</protein>
<evidence type="ECO:0000313" key="2">
    <source>
        <dbReference type="EMBL" id="KII73857.1"/>
    </source>
</evidence>
<accession>A0A0C2NIJ6</accession>
<name>A0A0C2NIJ6_THEKT</name>
<organism evidence="2 3">
    <name type="scientific">Thelohanellus kitauei</name>
    <name type="common">Myxosporean</name>
    <dbReference type="NCBI Taxonomy" id="669202"/>
    <lineage>
        <taxon>Eukaryota</taxon>
        <taxon>Metazoa</taxon>
        <taxon>Cnidaria</taxon>
        <taxon>Myxozoa</taxon>
        <taxon>Myxosporea</taxon>
        <taxon>Bivalvulida</taxon>
        <taxon>Platysporina</taxon>
        <taxon>Myxobolidae</taxon>
        <taxon>Thelohanellus</taxon>
    </lineage>
</organism>
<keyword evidence="3" id="KW-1185">Reference proteome</keyword>
<feature type="compositionally biased region" description="Basic and acidic residues" evidence="1">
    <location>
        <begin position="70"/>
        <end position="87"/>
    </location>
</feature>
<sequence length="193" mass="21912">MDRSVSFCDKPESINIEPLSLKLNKRIMLERNQSFNSINKKGSTHGGQSECVIEIPIPHKDHKSYSYNKSHHEVSSDPDRSDNKSEKKISIKMDQAVSFCDELESINIEALSVQFNKPIMPQRNQSFISTNKEVSSHGDESDSDIEMMLPPPGPTSEGWSEICVSNKSQYSDCGNKVQLLIKKYSQNYPNQYH</sequence>